<dbReference type="InterPro" id="IPR003661">
    <property type="entry name" value="HisK_dim/P_dom"/>
</dbReference>
<dbReference type="CDD" id="cd06225">
    <property type="entry name" value="HAMP"/>
    <property type="match status" value="1"/>
</dbReference>
<dbReference type="GO" id="GO:0030295">
    <property type="term" value="F:protein kinase activator activity"/>
    <property type="evidence" value="ECO:0007669"/>
    <property type="project" value="TreeGrafter"/>
</dbReference>
<dbReference type="GO" id="GO:0000156">
    <property type="term" value="F:phosphorelay response regulator activity"/>
    <property type="evidence" value="ECO:0007669"/>
    <property type="project" value="TreeGrafter"/>
</dbReference>
<dbReference type="SMART" id="SM00304">
    <property type="entry name" value="HAMP"/>
    <property type="match status" value="1"/>
</dbReference>
<feature type="domain" description="PAS" evidence="16">
    <location>
        <begin position="410"/>
        <end position="484"/>
    </location>
</feature>
<dbReference type="SMART" id="SM00387">
    <property type="entry name" value="HATPase_c"/>
    <property type="match status" value="1"/>
</dbReference>
<organism evidence="19 20">
    <name type="scientific">Candidatus Woesebacteria bacterium RIFCSPLOWO2_01_FULL_39_10b</name>
    <dbReference type="NCBI Taxonomy" id="1802517"/>
    <lineage>
        <taxon>Bacteria</taxon>
        <taxon>Candidatus Woeseibacteriota</taxon>
    </lineage>
</organism>
<evidence type="ECO:0000259" key="18">
    <source>
        <dbReference type="PROSITE" id="PS50885"/>
    </source>
</evidence>
<dbReference type="Pfam" id="PF00672">
    <property type="entry name" value="HAMP"/>
    <property type="match status" value="1"/>
</dbReference>
<dbReference type="Pfam" id="PF13426">
    <property type="entry name" value="PAS_9"/>
    <property type="match status" value="1"/>
</dbReference>
<dbReference type="InterPro" id="IPR035965">
    <property type="entry name" value="PAS-like_dom_sf"/>
</dbReference>
<feature type="transmembrane region" description="Helical" evidence="14">
    <location>
        <begin position="22"/>
        <end position="45"/>
    </location>
</feature>
<dbReference type="NCBIfam" id="TIGR00229">
    <property type="entry name" value="sensory_box"/>
    <property type="match status" value="1"/>
</dbReference>
<evidence type="ECO:0000256" key="6">
    <source>
        <dbReference type="ARBA" id="ARBA00022692"/>
    </source>
</evidence>
<dbReference type="InterPro" id="IPR004358">
    <property type="entry name" value="Sig_transdc_His_kin-like_C"/>
</dbReference>
<dbReference type="STRING" id="1802517.A2892_05165"/>
<dbReference type="Gene3D" id="1.10.287.130">
    <property type="match status" value="1"/>
</dbReference>
<keyword evidence="7" id="KW-0547">Nucleotide-binding</keyword>
<feature type="transmembrane region" description="Helical" evidence="14">
    <location>
        <begin position="286"/>
        <end position="308"/>
    </location>
</feature>
<dbReference type="SUPFAM" id="SSF55874">
    <property type="entry name" value="ATPase domain of HSP90 chaperone/DNA topoisomerase II/histidine kinase"/>
    <property type="match status" value="1"/>
</dbReference>
<dbReference type="CDD" id="cd00082">
    <property type="entry name" value="HisKA"/>
    <property type="match status" value="1"/>
</dbReference>
<dbReference type="SUPFAM" id="SSF158472">
    <property type="entry name" value="HAMP domain-like"/>
    <property type="match status" value="1"/>
</dbReference>
<feature type="domain" description="Histidine kinase" evidence="15">
    <location>
        <begin position="694"/>
        <end position="917"/>
    </location>
</feature>
<dbReference type="InterPro" id="IPR005467">
    <property type="entry name" value="His_kinase_dom"/>
</dbReference>
<name>A0A1F8B5D0_9BACT</name>
<feature type="domain" description="PAC" evidence="17">
    <location>
        <begin position="490"/>
        <end position="543"/>
    </location>
</feature>
<dbReference type="PROSITE" id="PS50109">
    <property type="entry name" value="HIS_KIN"/>
    <property type="match status" value="1"/>
</dbReference>
<dbReference type="GO" id="GO:0005524">
    <property type="term" value="F:ATP binding"/>
    <property type="evidence" value="ECO:0007669"/>
    <property type="project" value="UniProtKB-KW"/>
</dbReference>
<feature type="domain" description="HAMP" evidence="18">
    <location>
        <begin position="310"/>
        <end position="363"/>
    </location>
</feature>
<keyword evidence="5" id="KW-0808">Transferase</keyword>
<dbReference type="PANTHER" id="PTHR42878:SF7">
    <property type="entry name" value="SENSOR HISTIDINE KINASE GLRK"/>
    <property type="match status" value="1"/>
</dbReference>
<dbReference type="Pfam" id="PF00512">
    <property type="entry name" value="HisKA"/>
    <property type="match status" value="1"/>
</dbReference>
<dbReference type="GO" id="GO:0000155">
    <property type="term" value="F:phosphorelay sensor kinase activity"/>
    <property type="evidence" value="ECO:0007669"/>
    <property type="project" value="InterPro"/>
</dbReference>
<evidence type="ECO:0000259" key="17">
    <source>
        <dbReference type="PROSITE" id="PS50113"/>
    </source>
</evidence>
<evidence type="ECO:0000256" key="12">
    <source>
        <dbReference type="ARBA" id="ARBA00023136"/>
    </source>
</evidence>
<evidence type="ECO:0000256" key="4">
    <source>
        <dbReference type="ARBA" id="ARBA00022553"/>
    </source>
</evidence>
<dbReference type="PRINTS" id="PR00344">
    <property type="entry name" value="BCTRLSENSOR"/>
</dbReference>
<evidence type="ECO:0000256" key="10">
    <source>
        <dbReference type="ARBA" id="ARBA00022989"/>
    </source>
</evidence>
<gene>
    <name evidence="19" type="ORF">A2892_05165</name>
</gene>
<dbReference type="InterPro" id="IPR000014">
    <property type="entry name" value="PAS"/>
</dbReference>
<accession>A0A1F8B5D0</accession>
<dbReference type="EC" id="2.7.13.3" evidence="3"/>
<keyword evidence="9" id="KW-0067">ATP-binding</keyword>
<dbReference type="Pfam" id="PF13188">
    <property type="entry name" value="PAS_8"/>
    <property type="match status" value="1"/>
</dbReference>
<protein>
    <recommendedName>
        <fullName evidence="3">histidine kinase</fullName>
        <ecNumber evidence="3">2.7.13.3</ecNumber>
    </recommendedName>
</protein>
<dbReference type="SMART" id="SM00388">
    <property type="entry name" value="HisKA"/>
    <property type="match status" value="1"/>
</dbReference>
<dbReference type="SUPFAM" id="SSF55785">
    <property type="entry name" value="PYP-like sensor domain (PAS domain)"/>
    <property type="match status" value="2"/>
</dbReference>
<dbReference type="Pfam" id="PF02518">
    <property type="entry name" value="HATPase_c"/>
    <property type="match status" value="1"/>
</dbReference>
<dbReference type="PROSITE" id="PS50885">
    <property type="entry name" value="HAMP"/>
    <property type="match status" value="1"/>
</dbReference>
<dbReference type="InterPro" id="IPR050351">
    <property type="entry name" value="BphY/WalK/GraS-like"/>
</dbReference>
<dbReference type="PANTHER" id="PTHR42878">
    <property type="entry name" value="TWO-COMPONENT HISTIDINE KINASE"/>
    <property type="match status" value="1"/>
</dbReference>
<evidence type="ECO:0000256" key="7">
    <source>
        <dbReference type="ARBA" id="ARBA00022741"/>
    </source>
</evidence>
<evidence type="ECO:0000256" key="14">
    <source>
        <dbReference type="SAM" id="Phobius"/>
    </source>
</evidence>
<dbReference type="InterPro" id="IPR036890">
    <property type="entry name" value="HATPase_C_sf"/>
</dbReference>
<evidence type="ECO:0000313" key="19">
    <source>
        <dbReference type="EMBL" id="OGM59236.1"/>
    </source>
</evidence>
<sequence>MQILGYWVYIKLKDMSLRKKTLVIVLGVVVVALVYVVLISQLIILKGFRNLEREQVLRNLDRAEKVLETKLSSLSLLNRDWAFLDDAYGFVQEVNDEFVSANLADTTFADASLNLIAFFDSDANKVYLKTFDLENKKEITAFQGLEGHFEKGKPLISHKDKDSKVSGIISLPSGPFLVSSYPILTSDGKGPIAGSLIMGSFLTDKEIKNLGSVAEISLGFFKFEEALSKFPEMVKDISTSNSTVIKAQTSEAISGFRLIKDIYGNSSFILQVDGNRSIFQEGLVSINYFIMLFFIIGLVLIFLSYTFLNKFILSPIFSIEEDMKKIISERNFSGRISYQSKDEMGKLSEGFNQMLTTLEELRLETEKSRGNLSVKVSEIENKNKELEETREAMVKLLQDEKMLKEELEEERDRIKLIISSMGEGLLVIDNNHNLEMINPVAEELLQVEEKEVIGKRWSEIVTTLKNQGVTPIKERSFSKAISKRRTIITQLNDDHYYRTKKGKIFPVISVTAPLITSEGEIIGAVKVFNDATEEKEAKAVIERKVEERTRQLRMARDKISQGWLQLQEEKARLTASINNIPLGFFIIDKDHNILILNPSMEEILGRKDFEWDYNSLRDRLKQGKISLEDLCAHCRTDKSPYGIEEMNFENKILRIISVPIIMPEKDEVIGSGVLVEDITEAKILERSKDEFFSIASHELRTPLTAIRGNTSLIKEYYWNKFKDKELKGMFNDIHESSERLIEIVNDFLDLSRLEQNRMMFNKETFDLIGMIKDVLVELKLSASLKGLYLNFNPRLKTKVRVIADKERVMQVLINLVGNAIKFSVKGGATLDIAKKGSEVEISIADTGRGISLANQKLLFRKFQQAGESLYTRDTTKGTGLGLYISKLILENMGGKIRLVKSKPKIGSVFAFTLPLAKGGAEVLN</sequence>
<comment type="subcellular location">
    <subcellularLocation>
        <location evidence="2">Membrane</location>
        <topology evidence="2">Multi-pass membrane protein</topology>
    </subcellularLocation>
</comment>
<dbReference type="Proteomes" id="UP000176404">
    <property type="component" value="Unassembled WGS sequence"/>
</dbReference>
<keyword evidence="4" id="KW-0597">Phosphoprotein</keyword>
<evidence type="ECO:0000256" key="3">
    <source>
        <dbReference type="ARBA" id="ARBA00012438"/>
    </source>
</evidence>
<evidence type="ECO:0000256" key="8">
    <source>
        <dbReference type="ARBA" id="ARBA00022777"/>
    </source>
</evidence>
<dbReference type="Gene3D" id="3.30.450.20">
    <property type="entry name" value="PAS domain"/>
    <property type="match status" value="2"/>
</dbReference>
<evidence type="ECO:0000256" key="2">
    <source>
        <dbReference type="ARBA" id="ARBA00004141"/>
    </source>
</evidence>
<feature type="domain" description="PAS" evidence="16">
    <location>
        <begin position="569"/>
        <end position="605"/>
    </location>
</feature>
<comment type="catalytic activity">
    <reaction evidence="1">
        <text>ATP + protein L-histidine = ADP + protein N-phospho-L-histidine.</text>
        <dbReference type="EC" id="2.7.13.3"/>
    </reaction>
</comment>
<evidence type="ECO:0000259" key="15">
    <source>
        <dbReference type="PROSITE" id="PS50109"/>
    </source>
</evidence>
<dbReference type="InterPro" id="IPR007892">
    <property type="entry name" value="CHASE4"/>
</dbReference>
<dbReference type="InterPro" id="IPR000700">
    <property type="entry name" value="PAS-assoc_C"/>
</dbReference>
<dbReference type="FunFam" id="1.10.287.130:FF:000001">
    <property type="entry name" value="Two-component sensor histidine kinase"/>
    <property type="match status" value="1"/>
</dbReference>
<proteinExistence type="predicted"/>
<keyword evidence="6 14" id="KW-0812">Transmembrane</keyword>
<keyword evidence="13" id="KW-0175">Coiled coil</keyword>
<dbReference type="CDD" id="cd00130">
    <property type="entry name" value="PAS"/>
    <property type="match status" value="1"/>
</dbReference>
<feature type="coiled-coil region" evidence="13">
    <location>
        <begin position="369"/>
        <end position="417"/>
    </location>
</feature>
<dbReference type="Gene3D" id="6.10.340.10">
    <property type="match status" value="1"/>
</dbReference>
<evidence type="ECO:0000256" key="11">
    <source>
        <dbReference type="ARBA" id="ARBA00023012"/>
    </source>
</evidence>
<evidence type="ECO:0000256" key="9">
    <source>
        <dbReference type="ARBA" id="ARBA00022840"/>
    </source>
</evidence>
<dbReference type="Gene3D" id="3.30.565.10">
    <property type="entry name" value="Histidine kinase-like ATPase, C-terminal domain"/>
    <property type="match status" value="1"/>
</dbReference>
<evidence type="ECO:0000259" key="16">
    <source>
        <dbReference type="PROSITE" id="PS50112"/>
    </source>
</evidence>
<dbReference type="PROSITE" id="PS50112">
    <property type="entry name" value="PAS"/>
    <property type="match status" value="2"/>
</dbReference>
<dbReference type="InterPro" id="IPR036097">
    <property type="entry name" value="HisK_dim/P_sf"/>
</dbReference>
<dbReference type="EMBL" id="MGHD01000023">
    <property type="protein sequence ID" value="OGM59236.1"/>
    <property type="molecule type" value="Genomic_DNA"/>
</dbReference>
<dbReference type="SUPFAM" id="SSF47384">
    <property type="entry name" value="Homodimeric domain of signal transducing histidine kinase"/>
    <property type="match status" value="1"/>
</dbReference>
<dbReference type="GO" id="GO:0007234">
    <property type="term" value="P:osmosensory signaling via phosphorelay pathway"/>
    <property type="evidence" value="ECO:0007669"/>
    <property type="project" value="TreeGrafter"/>
</dbReference>
<dbReference type="InterPro" id="IPR003594">
    <property type="entry name" value="HATPase_dom"/>
</dbReference>
<dbReference type="Pfam" id="PF05228">
    <property type="entry name" value="CHASE4"/>
    <property type="match status" value="1"/>
</dbReference>
<evidence type="ECO:0000256" key="13">
    <source>
        <dbReference type="SAM" id="Coils"/>
    </source>
</evidence>
<evidence type="ECO:0000256" key="5">
    <source>
        <dbReference type="ARBA" id="ARBA00022679"/>
    </source>
</evidence>
<keyword evidence="12 14" id="KW-0472">Membrane</keyword>
<evidence type="ECO:0000313" key="20">
    <source>
        <dbReference type="Proteomes" id="UP000176404"/>
    </source>
</evidence>
<dbReference type="InterPro" id="IPR003660">
    <property type="entry name" value="HAMP_dom"/>
</dbReference>
<dbReference type="AlphaFoldDB" id="A0A1F8B5D0"/>
<dbReference type="SMART" id="SM00091">
    <property type="entry name" value="PAS"/>
    <property type="match status" value="2"/>
</dbReference>
<dbReference type="GO" id="GO:0016020">
    <property type="term" value="C:membrane"/>
    <property type="evidence" value="ECO:0007669"/>
    <property type="project" value="UniProtKB-SubCell"/>
</dbReference>
<dbReference type="PROSITE" id="PS50113">
    <property type="entry name" value="PAC"/>
    <property type="match status" value="1"/>
</dbReference>
<keyword evidence="11" id="KW-0902">Two-component regulatory system</keyword>
<evidence type="ECO:0000256" key="1">
    <source>
        <dbReference type="ARBA" id="ARBA00000085"/>
    </source>
</evidence>
<comment type="caution">
    <text evidence="19">The sequence shown here is derived from an EMBL/GenBank/DDBJ whole genome shotgun (WGS) entry which is preliminary data.</text>
</comment>
<keyword evidence="8" id="KW-0418">Kinase</keyword>
<keyword evidence="10 14" id="KW-1133">Transmembrane helix</keyword>
<reference evidence="19 20" key="1">
    <citation type="journal article" date="2016" name="Nat. Commun.">
        <title>Thousands of microbial genomes shed light on interconnected biogeochemical processes in an aquifer system.</title>
        <authorList>
            <person name="Anantharaman K."/>
            <person name="Brown C.T."/>
            <person name="Hug L.A."/>
            <person name="Sharon I."/>
            <person name="Castelle C.J."/>
            <person name="Probst A.J."/>
            <person name="Thomas B.C."/>
            <person name="Singh A."/>
            <person name="Wilkins M.J."/>
            <person name="Karaoz U."/>
            <person name="Brodie E.L."/>
            <person name="Williams K.H."/>
            <person name="Hubbard S.S."/>
            <person name="Banfield J.F."/>
        </authorList>
    </citation>
    <scope>NUCLEOTIDE SEQUENCE [LARGE SCALE GENOMIC DNA]</scope>
</reference>